<evidence type="ECO:0000313" key="1">
    <source>
        <dbReference type="EMBL" id="GKV21357.1"/>
    </source>
</evidence>
<keyword evidence="2" id="KW-1185">Reference proteome</keyword>
<comment type="caution">
    <text evidence="1">The sequence shown here is derived from an EMBL/GenBank/DDBJ whole genome shotgun (WGS) entry which is preliminary data.</text>
</comment>
<accession>A0AAV5K5B7</accession>
<reference evidence="1 2" key="1">
    <citation type="journal article" date="2021" name="Commun. Biol.">
        <title>The genome of Shorea leprosula (Dipterocarpaceae) highlights the ecological relevance of drought in aseasonal tropical rainforests.</title>
        <authorList>
            <person name="Ng K.K.S."/>
            <person name="Kobayashi M.J."/>
            <person name="Fawcett J.A."/>
            <person name="Hatakeyama M."/>
            <person name="Paape T."/>
            <person name="Ng C.H."/>
            <person name="Ang C.C."/>
            <person name="Tnah L.H."/>
            <person name="Lee C.T."/>
            <person name="Nishiyama T."/>
            <person name="Sese J."/>
            <person name="O'Brien M.J."/>
            <person name="Copetti D."/>
            <person name="Mohd Noor M.I."/>
            <person name="Ong R.C."/>
            <person name="Putra M."/>
            <person name="Sireger I.Z."/>
            <person name="Indrioko S."/>
            <person name="Kosugi Y."/>
            <person name="Izuno A."/>
            <person name="Isagi Y."/>
            <person name="Lee S.L."/>
            <person name="Shimizu K.K."/>
        </authorList>
    </citation>
    <scope>NUCLEOTIDE SEQUENCE [LARGE SCALE GENOMIC DNA]</scope>
    <source>
        <strain evidence="1">214</strain>
    </source>
</reference>
<gene>
    <name evidence="1" type="ORF">SLEP1_g31343</name>
</gene>
<dbReference type="AlphaFoldDB" id="A0AAV5K5B7"/>
<organism evidence="1 2">
    <name type="scientific">Rubroshorea leprosula</name>
    <dbReference type="NCBI Taxonomy" id="152421"/>
    <lineage>
        <taxon>Eukaryota</taxon>
        <taxon>Viridiplantae</taxon>
        <taxon>Streptophyta</taxon>
        <taxon>Embryophyta</taxon>
        <taxon>Tracheophyta</taxon>
        <taxon>Spermatophyta</taxon>
        <taxon>Magnoliopsida</taxon>
        <taxon>eudicotyledons</taxon>
        <taxon>Gunneridae</taxon>
        <taxon>Pentapetalae</taxon>
        <taxon>rosids</taxon>
        <taxon>malvids</taxon>
        <taxon>Malvales</taxon>
        <taxon>Dipterocarpaceae</taxon>
        <taxon>Rubroshorea</taxon>
    </lineage>
</organism>
<protein>
    <submittedName>
        <fullName evidence="1">Uncharacterized protein</fullName>
    </submittedName>
</protein>
<evidence type="ECO:0000313" key="2">
    <source>
        <dbReference type="Proteomes" id="UP001054252"/>
    </source>
</evidence>
<dbReference type="EMBL" id="BPVZ01000057">
    <property type="protein sequence ID" value="GKV21357.1"/>
    <property type="molecule type" value="Genomic_DNA"/>
</dbReference>
<proteinExistence type="predicted"/>
<name>A0AAV5K5B7_9ROSI</name>
<sequence length="68" mass="7662">MATCNDGDDRKTVTHQFALELVGDPCATKNQFTHLKRDQAAPFVIGPNPSHRAFLGRHKFRKTRSILV</sequence>
<dbReference type="Proteomes" id="UP001054252">
    <property type="component" value="Unassembled WGS sequence"/>
</dbReference>